<dbReference type="KEGG" id="lgi:LOTGIDRAFT_160170"/>
<protein>
    <recommendedName>
        <fullName evidence="7">Major facilitator superfamily (MFS) profile domain-containing protein</fullName>
    </recommendedName>
</protein>
<keyword evidence="3 4" id="KW-0472">Membrane</keyword>
<keyword evidence="6" id="KW-1185">Reference proteome</keyword>
<reference evidence="5 6" key="1">
    <citation type="journal article" date="2013" name="Nature">
        <title>Insights into bilaterian evolution from three spiralian genomes.</title>
        <authorList>
            <person name="Simakov O."/>
            <person name="Marletaz F."/>
            <person name="Cho S.J."/>
            <person name="Edsinger-Gonzales E."/>
            <person name="Havlak P."/>
            <person name="Hellsten U."/>
            <person name="Kuo D.H."/>
            <person name="Larsson T."/>
            <person name="Lv J."/>
            <person name="Arendt D."/>
            <person name="Savage R."/>
            <person name="Osoegawa K."/>
            <person name="de Jong P."/>
            <person name="Grimwood J."/>
            <person name="Chapman J.A."/>
            <person name="Shapiro H."/>
            <person name="Aerts A."/>
            <person name="Otillar R.P."/>
            <person name="Terry A.Y."/>
            <person name="Boore J.L."/>
            <person name="Grigoriev I.V."/>
            <person name="Lindberg D.R."/>
            <person name="Seaver E.C."/>
            <person name="Weisblat D.A."/>
            <person name="Putnam N.H."/>
            <person name="Rokhsar D.S."/>
        </authorList>
    </citation>
    <scope>NUCLEOTIDE SEQUENCE [LARGE SCALE GENOMIC DNA]</scope>
</reference>
<dbReference type="EMBL" id="KB201549">
    <property type="protein sequence ID" value="ESO96182.1"/>
    <property type="molecule type" value="Genomic_DNA"/>
</dbReference>
<feature type="transmembrane region" description="Helical" evidence="4">
    <location>
        <begin position="283"/>
        <end position="306"/>
    </location>
</feature>
<dbReference type="AlphaFoldDB" id="V4AGZ5"/>
<feature type="transmembrane region" description="Helical" evidence="4">
    <location>
        <begin position="79"/>
        <end position="96"/>
    </location>
</feature>
<dbReference type="Gene3D" id="1.20.1250.20">
    <property type="entry name" value="MFS general substrate transporter like domains"/>
    <property type="match status" value="2"/>
</dbReference>
<keyword evidence="2 4" id="KW-1133">Transmembrane helix</keyword>
<evidence type="ECO:0000256" key="4">
    <source>
        <dbReference type="SAM" id="Phobius"/>
    </source>
</evidence>
<dbReference type="HOGENOM" id="CLU_028923_2_1_1"/>
<sequence>MENQSSSERSSRFIQTLWLTYAFSLIGFNNGILGPALLDLQFLVKVNLDTISNLFIVSGVGFIIGTITAMVLKKYVDTELFLGLSVLFGSVINIILPVVPVYAYVVIMTLLQGIFKGLIDFCVLIMCNVIWKDNKSFAFQFVCIGAGISSFIVPFIAKPFLSETHFKHSTDSDMYTESFGDLLTEFGVISDFHYTKSTMAIMTSMYWGSFVFGRIMNLIFSKYINLFVVLTVNLAGLLCATTMLVLATVSRPILFWIGTVLIGLFSSSLLPTALVWSDKYVPVSGFTITTTLIASGMGEIVVPRIGGAVFDTEGPPSLMIMMLVAALFEIAFFIGLALVGNALVIKSPPSEDEQSKQIVKENHNRFLQG</sequence>
<feature type="transmembrane region" description="Helical" evidence="4">
    <location>
        <begin position="253"/>
        <end position="276"/>
    </location>
</feature>
<gene>
    <name evidence="5" type="ORF">LOTGIDRAFT_160170</name>
</gene>
<dbReference type="PANTHER" id="PTHR23121:SF9">
    <property type="entry name" value="SODIUM-DEPENDENT GLUCOSE TRANSPORTER 1"/>
    <property type="match status" value="1"/>
</dbReference>
<dbReference type="RefSeq" id="XP_009053296.1">
    <property type="nucleotide sequence ID" value="XM_009055048.1"/>
</dbReference>
<dbReference type="OMA" id="RTILYAM"/>
<feature type="transmembrane region" description="Helical" evidence="4">
    <location>
        <begin position="198"/>
        <end position="216"/>
    </location>
</feature>
<evidence type="ECO:0000256" key="1">
    <source>
        <dbReference type="ARBA" id="ARBA00022692"/>
    </source>
</evidence>
<feature type="transmembrane region" description="Helical" evidence="4">
    <location>
        <begin position="50"/>
        <end position="72"/>
    </location>
</feature>
<evidence type="ECO:0008006" key="7">
    <source>
        <dbReference type="Google" id="ProtNLM"/>
    </source>
</evidence>
<evidence type="ECO:0000313" key="5">
    <source>
        <dbReference type="EMBL" id="ESO96182.1"/>
    </source>
</evidence>
<feature type="transmembrane region" description="Helical" evidence="4">
    <location>
        <begin position="318"/>
        <end position="344"/>
    </location>
</feature>
<dbReference type="Proteomes" id="UP000030746">
    <property type="component" value="Unassembled WGS sequence"/>
</dbReference>
<evidence type="ECO:0000313" key="6">
    <source>
        <dbReference type="Proteomes" id="UP000030746"/>
    </source>
</evidence>
<proteinExistence type="predicted"/>
<evidence type="ECO:0000256" key="2">
    <source>
        <dbReference type="ARBA" id="ARBA00022989"/>
    </source>
</evidence>
<dbReference type="CTD" id="20238322"/>
<dbReference type="SUPFAM" id="SSF103473">
    <property type="entry name" value="MFS general substrate transporter"/>
    <property type="match status" value="1"/>
</dbReference>
<feature type="transmembrane region" description="Helical" evidence="4">
    <location>
        <begin position="223"/>
        <end position="247"/>
    </location>
</feature>
<keyword evidence="1 4" id="KW-0812">Transmembrane</keyword>
<dbReference type="InterPro" id="IPR036259">
    <property type="entry name" value="MFS_trans_sf"/>
</dbReference>
<evidence type="ECO:0000256" key="3">
    <source>
        <dbReference type="ARBA" id="ARBA00023136"/>
    </source>
</evidence>
<feature type="transmembrane region" description="Helical" evidence="4">
    <location>
        <begin position="102"/>
        <end position="125"/>
    </location>
</feature>
<dbReference type="GeneID" id="20238322"/>
<organism evidence="5 6">
    <name type="scientific">Lottia gigantea</name>
    <name type="common">Giant owl limpet</name>
    <dbReference type="NCBI Taxonomy" id="225164"/>
    <lineage>
        <taxon>Eukaryota</taxon>
        <taxon>Metazoa</taxon>
        <taxon>Spiralia</taxon>
        <taxon>Lophotrochozoa</taxon>
        <taxon>Mollusca</taxon>
        <taxon>Gastropoda</taxon>
        <taxon>Patellogastropoda</taxon>
        <taxon>Lottioidea</taxon>
        <taxon>Lottiidae</taxon>
        <taxon>Lottia</taxon>
    </lineage>
</organism>
<name>V4AGZ5_LOTGI</name>
<feature type="transmembrane region" description="Helical" evidence="4">
    <location>
        <begin position="16"/>
        <end position="38"/>
    </location>
</feature>
<accession>V4AGZ5</accession>
<dbReference type="PANTHER" id="PTHR23121">
    <property type="entry name" value="SODIUM-DEPENDENT GLUCOSE TRANSPORTER 1"/>
    <property type="match status" value="1"/>
</dbReference>
<dbReference type="OrthoDB" id="546893at2759"/>
<feature type="transmembrane region" description="Helical" evidence="4">
    <location>
        <begin position="137"/>
        <end position="157"/>
    </location>
</feature>